<dbReference type="Proteomes" id="UP000356253">
    <property type="component" value="Unassembled WGS sequence"/>
</dbReference>
<gene>
    <name evidence="1" type="ORF">FVB9532_00015</name>
</gene>
<proteinExistence type="predicted"/>
<keyword evidence="2" id="KW-1185">Reference proteome</keyword>
<evidence type="ECO:0000313" key="1">
    <source>
        <dbReference type="EMBL" id="VVU98769.1"/>
    </source>
</evidence>
<name>A0AC61Y2K1_9FLAO</name>
<comment type="caution">
    <text evidence="1">The sequence shown here is derived from an EMBL/GenBank/DDBJ whole genome shotgun (WGS) entry which is preliminary data.</text>
</comment>
<accession>A0AC61Y2K1</accession>
<organism evidence="1 2">
    <name type="scientific">Mesonia oceanica</name>
    <dbReference type="NCBI Taxonomy" id="2687242"/>
    <lineage>
        <taxon>Bacteria</taxon>
        <taxon>Pseudomonadati</taxon>
        <taxon>Bacteroidota</taxon>
        <taxon>Flavobacteriia</taxon>
        <taxon>Flavobacteriales</taxon>
        <taxon>Flavobacteriaceae</taxon>
        <taxon>Mesonia</taxon>
    </lineage>
</organism>
<dbReference type="EMBL" id="CABVMM010000001">
    <property type="protein sequence ID" value="VVU98769.1"/>
    <property type="molecule type" value="Genomic_DNA"/>
</dbReference>
<reference evidence="1" key="1">
    <citation type="submission" date="2019-09" db="EMBL/GenBank/DDBJ databases">
        <authorList>
            <person name="Rodrigo-Torres L."/>
            <person name="Arahal R. D."/>
            <person name="Lucena T."/>
        </authorList>
    </citation>
    <scope>NUCLEOTIDE SEQUENCE</scope>
    <source>
        <strain evidence="1">ISS653</strain>
    </source>
</reference>
<evidence type="ECO:0000313" key="2">
    <source>
        <dbReference type="Proteomes" id="UP000356253"/>
    </source>
</evidence>
<protein>
    <submittedName>
        <fullName evidence="1">Uncharacterized protein</fullName>
    </submittedName>
</protein>
<sequence>MILLQKFKSLQASSLILYFLLMFFVVEGFNKIFFFTQGETFFLQKLTKFLIFFIAGFYLLINSPKKLISLLILFLCFVIGQFFLEESFTKISLIAYSRYFFFILLIIFSSKPIVNIATISRIEKIFETLIVINSIIIILGLIFQLDYLSTYHGGRFGYNGLFMASSISTYFYITAFIYYLNKYKLQVLSRIDWWLAIAASCFIGTKSVYLSLFFIFGYLGFTFIRNRRTKILLTILLVLLVIIGGYIFLSSGIFKTIVKEDGWVTAILSHRNQALQEYTLPYIEQNWSIFNYFVGGIDSPGIRPQLEYIDLFLFFGIIGVIVFAYTFIKSFFTFKVNSLLLKMFLLLFAVTFVAGNFFYNASVPIYLIVLKLSILKTNKKELMEITKTNGK</sequence>